<proteinExistence type="predicted"/>
<dbReference type="Pfam" id="PF04883">
    <property type="entry name" value="HK97-gp10_like"/>
    <property type="match status" value="1"/>
</dbReference>
<dbReference type="EMBL" id="JAQSVD010000021">
    <property type="protein sequence ID" value="MDE1472831.1"/>
    <property type="molecule type" value="Genomic_DNA"/>
</dbReference>
<dbReference type="InterPro" id="IPR010064">
    <property type="entry name" value="HK97-gp10_tail"/>
</dbReference>
<dbReference type="Proteomes" id="UP001215087">
    <property type="component" value="Unassembled WGS sequence"/>
</dbReference>
<reference evidence="1 2" key="1">
    <citation type="submission" date="2023-02" db="EMBL/GenBank/DDBJ databases">
        <title>Comparative genome analysis of Eubacterium limosum species.</title>
        <authorList>
            <person name="Bak J.E."/>
        </authorList>
    </citation>
    <scope>NUCLEOTIDE SEQUENCE [LARGE SCALE GENOMIC DNA]</scope>
    <source>
        <strain evidence="1 2">KGMB01548</strain>
    </source>
</reference>
<sequence length="137" mass="15048">MSEYTDFETSVDNATLEIIRRLGANMEKACLVVERSAKQKCPVDQGTLRADIHHTVETSTETVTGSVGNSLVYAPYVHEGTGIYAKNGRGRKTPWKFKAASGKYKGWHTTKGQKPNPYLEDAKQESLSKISAILAGE</sequence>
<evidence type="ECO:0000313" key="2">
    <source>
        <dbReference type="Proteomes" id="UP001215087"/>
    </source>
</evidence>
<name>A0ABT5UV27_EUBLI</name>
<keyword evidence="2" id="KW-1185">Reference proteome</keyword>
<protein>
    <submittedName>
        <fullName evidence="1">HK97 gp10 family phage protein</fullName>
    </submittedName>
</protein>
<organism evidence="1 2">
    <name type="scientific">Eubacterium limosum</name>
    <dbReference type="NCBI Taxonomy" id="1736"/>
    <lineage>
        <taxon>Bacteria</taxon>
        <taxon>Bacillati</taxon>
        <taxon>Bacillota</taxon>
        <taxon>Clostridia</taxon>
        <taxon>Eubacteriales</taxon>
        <taxon>Eubacteriaceae</taxon>
        <taxon>Eubacterium</taxon>
    </lineage>
</organism>
<dbReference type="RefSeq" id="WP_270508083.1">
    <property type="nucleotide sequence ID" value="NZ_JAQDDJ010000014.1"/>
</dbReference>
<comment type="caution">
    <text evidence="1">The sequence shown here is derived from an EMBL/GenBank/DDBJ whole genome shotgun (WGS) entry which is preliminary data.</text>
</comment>
<evidence type="ECO:0000313" key="1">
    <source>
        <dbReference type="EMBL" id="MDE1472831.1"/>
    </source>
</evidence>
<accession>A0ABT5UV27</accession>
<gene>
    <name evidence="1" type="ORF">PTZ04_21445</name>
</gene>